<dbReference type="InterPro" id="IPR019734">
    <property type="entry name" value="TPR_rpt"/>
</dbReference>
<dbReference type="RefSeq" id="WP_235294332.1">
    <property type="nucleotide sequence ID" value="NZ_BSOH01000021.1"/>
</dbReference>
<dbReference type="InterPro" id="IPR036737">
    <property type="entry name" value="OmpA-like_sf"/>
</dbReference>
<dbReference type="Proteomes" id="UP001156666">
    <property type="component" value="Unassembled WGS sequence"/>
</dbReference>
<evidence type="ECO:0000259" key="4">
    <source>
        <dbReference type="PROSITE" id="PS51123"/>
    </source>
</evidence>
<gene>
    <name evidence="5" type="ORF">GCM10007940_31610</name>
</gene>
<dbReference type="Gene3D" id="3.30.1330.60">
    <property type="entry name" value="OmpA-like domain"/>
    <property type="match status" value="1"/>
</dbReference>
<sequence length="728" mass="83337">MELKNLYYYILPILLLVSVSVANGQDRFYRSGVKFFEHELYRDALKEFSKDKNAHKNRDLILKRMISLYETNELNAAKRDIASLLSFKKKEDELFLYLGKIYHAELNFEKAIEYYKEYLRRTNEKDKNRPFVISEIKRCATGLSLQYFDQKAFVENMGPEINSVYDEIDPIQSPNYLSKYYFSSNRPSAAGGLRNEKGIKDNVYGTHFLDMFSASLENGKWSPIQPLNSLLNTSRHERVLDFSSDGSVLFFLKGDSPTSATIYVDTFGVDHDNIYPPKFESPLIGEKGDVYLQFYNDSTIIFSSKRKGGYGGYDIYVCYKSNNYWSSPRNLGPAVNGPLDEVSPFLTKDGMTLFYSSNGVKSIGGFDVFKSTFSFEGGGWSVGENMNIGINSTLDDMYFRISADGQSAYFSSSRKNGMGKFDLYKAYLKQQELGQLAYSPTLPFIANDNVVKDIVKDKKIGLNDESSKAASNKNSAEKIKEYILEPLFFTKDENLLTISNLKTLENVVDIMKIYPDTKIEIESHSVPESQIAYELYFSIKRAEKIMDYLKVNGIDESRVLMRGLGSNYPLVSTEKGVQAGKLAEKLNRRLEIRIKNIDDLNLSISYNDPVVAEFLKDISGELYRTIQNGLTYKVFIAKVSQMYQNEILNHYQDAIIERDYGSKDYVYTIGIYKDYFDAQAVLKSLKEDNIEEAKIIPFIDGKRMNPSELMNYAQKFPDLVNYLQYNGQ</sequence>
<dbReference type="PROSITE" id="PS50005">
    <property type="entry name" value="TPR"/>
    <property type="match status" value="1"/>
</dbReference>
<keyword evidence="3" id="KW-1133">Transmembrane helix</keyword>
<evidence type="ECO:0000313" key="5">
    <source>
        <dbReference type="EMBL" id="GLR18545.1"/>
    </source>
</evidence>
<evidence type="ECO:0000256" key="1">
    <source>
        <dbReference type="PROSITE-ProRule" id="PRU00339"/>
    </source>
</evidence>
<reference evidence="5" key="1">
    <citation type="journal article" date="2014" name="Int. J. Syst. Evol. Microbiol.">
        <title>Complete genome sequence of Corynebacterium casei LMG S-19264T (=DSM 44701T), isolated from a smear-ripened cheese.</title>
        <authorList>
            <consortium name="US DOE Joint Genome Institute (JGI-PGF)"/>
            <person name="Walter F."/>
            <person name="Albersmeier A."/>
            <person name="Kalinowski J."/>
            <person name="Ruckert C."/>
        </authorList>
    </citation>
    <scope>NUCLEOTIDE SEQUENCE</scope>
    <source>
        <strain evidence="5">NBRC 108769</strain>
    </source>
</reference>
<dbReference type="InterPro" id="IPR006665">
    <property type="entry name" value="OmpA-like"/>
</dbReference>
<dbReference type="GO" id="GO:0016020">
    <property type="term" value="C:membrane"/>
    <property type="evidence" value="ECO:0007669"/>
    <property type="project" value="UniProtKB-UniRule"/>
</dbReference>
<feature type="domain" description="OmpA-like" evidence="4">
    <location>
        <begin position="475"/>
        <end position="598"/>
    </location>
</feature>
<dbReference type="CDD" id="cd07185">
    <property type="entry name" value="OmpA_C-like"/>
    <property type="match status" value="1"/>
</dbReference>
<feature type="transmembrane region" description="Helical" evidence="3">
    <location>
        <begin position="6"/>
        <end position="24"/>
    </location>
</feature>
<dbReference type="SUPFAM" id="SSF82171">
    <property type="entry name" value="DPP6 N-terminal domain-like"/>
    <property type="match status" value="1"/>
</dbReference>
<keyword evidence="1" id="KW-0802">TPR repeat</keyword>
<evidence type="ECO:0000256" key="2">
    <source>
        <dbReference type="PROSITE-ProRule" id="PRU00473"/>
    </source>
</evidence>
<evidence type="ECO:0000256" key="3">
    <source>
        <dbReference type="SAM" id="Phobius"/>
    </source>
</evidence>
<dbReference type="InterPro" id="IPR011659">
    <property type="entry name" value="WD40"/>
</dbReference>
<dbReference type="InterPro" id="IPR011990">
    <property type="entry name" value="TPR-like_helical_dom_sf"/>
</dbReference>
<dbReference type="SUPFAM" id="SSF48452">
    <property type="entry name" value="TPR-like"/>
    <property type="match status" value="1"/>
</dbReference>
<dbReference type="SUPFAM" id="SSF103088">
    <property type="entry name" value="OmpA-like"/>
    <property type="match status" value="1"/>
</dbReference>
<reference evidence="5" key="2">
    <citation type="submission" date="2023-01" db="EMBL/GenBank/DDBJ databases">
        <title>Draft genome sequence of Portibacter lacus strain NBRC 108769.</title>
        <authorList>
            <person name="Sun Q."/>
            <person name="Mori K."/>
        </authorList>
    </citation>
    <scope>NUCLEOTIDE SEQUENCE</scope>
    <source>
        <strain evidence="5">NBRC 108769</strain>
    </source>
</reference>
<dbReference type="Gene3D" id="1.25.40.10">
    <property type="entry name" value="Tetratricopeptide repeat domain"/>
    <property type="match status" value="1"/>
</dbReference>
<protein>
    <recommendedName>
        <fullName evidence="4">OmpA-like domain-containing protein</fullName>
    </recommendedName>
</protein>
<accession>A0AA37SVJ1</accession>
<dbReference type="PROSITE" id="PS51123">
    <property type="entry name" value="OMPA_2"/>
    <property type="match status" value="1"/>
</dbReference>
<dbReference type="Pfam" id="PF00691">
    <property type="entry name" value="OmpA"/>
    <property type="match status" value="1"/>
</dbReference>
<evidence type="ECO:0000313" key="6">
    <source>
        <dbReference type="Proteomes" id="UP001156666"/>
    </source>
</evidence>
<comment type="caution">
    <text evidence="5">The sequence shown here is derived from an EMBL/GenBank/DDBJ whole genome shotgun (WGS) entry which is preliminary data.</text>
</comment>
<dbReference type="EMBL" id="BSOH01000021">
    <property type="protein sequence ID" value="GLR18545.1"/>
    <property type="molecule type" value="Genomic_DNA"/>
</dbReference>
<dbReference type="AlphaFoldDB" id="A0AA37SVJ1"/>
<name>A0AA37SVJ1_9BACT</name>
<keyword evidence="6" id="KW-1185">Reference proteome</keyword>
<organism evidence="5 6">
    <name type="scientific">Portibacter lacus</name>
    <dbReference type="NCBI Taxonomy" id="1099794"/>
    <lineage>
        <taxon>Bacteria</taxon>
        <taxon>Pseudomonadati</taxon>
        <taxon>Bacteroidota</taxon>
        <taxon>Saprospiria</taxon>
        <taxon>Saprospirales</taxon>
        <taxon>Haliscomenobacteraceae</taxon>
        <taxon>Portibacter</taxon>
    </lineage>
</organism>
<feature type="repeat" description="TPR" evidence="1">
    <location>
        <begin position="92"/>
        <end position="125"/>
    </location>
</feature>
<keyword evidence="3" id="KW-0812">Transmembrane</keyword>
<dbReference type="Pfam" id="PF07676">
    <property type="entry name" value="PD40"/>
    <property type="match status" value="3"/>
</dbReference>
<proteinExistence type="predicted"/>
<keyword evidence="2 3" id="KW-0472">Membrane</keyword>